<sequence>MEGDPGTLCIKVVSEDEGRELNLRFCSRDHSTNVLSFVSELPDSLGDIAICAPVVEAEAATQSKSVADHYAHMVVHGVLHLRGFNHREANQASLMEQREIEILGSFGIADPYESDD</sequence>
<dbReference type="PANTHER" id="PTHR46986:SF1">
    <property type="entry name" value="ENDORIBONUCLEASE YBEY, CHLOROPLASTIC"/>
    <property type="match status" value="1"/>
</dbReference>
<reference evidence="8" key="1">
    <citation type="submission" date="2018-05" db="EMBL/GenBank/DDBJ databases">
        <authorList>
            <person name="Lanie J.A."/>
            <person name="Ng W.-L."/>
            <person name="Kazmierczak K.M."/>
            <person name="Andrzejewski T.M."/>
            <person name="Davidsen T.M."/>
            <person name="Wayne K.J."/>
            <person name="Tettelin H."/>
            <person name="Glass J.I."/>
            <person name="Rusch D."/>
            <person name="Podicherti R."/>
            <person name="Tsui H.-C.T."/>
            <person name="Winkler M.E."/>
        </authorList>
    </citation>
    <scope>NUCLEOTIDE SEQUENCE</scope>
</reference>
<dbReference type="GO" id="GO:0004222">
    <property type="term" value="F:metalloendopeptidase activity"/>
    <property type="evidence" value="ECO:0007669"/>
    <property type="project" value="InterPro"/>
</dbReference>
<dbReference type="InterPro" id="IPR002036">
    <property type="entry name" value="YbeY"/>
</dbReference>
<evidence type="ECO:0000256" key="1">
    <source>
        <dbReference type="ARBA" id="ARBA00001947"/>
    </source>
</evidence>
<dbReference type="InterPro" id="IPR023091">
    <property type="entry name" value="MetalPrtase_cat_dom_sf_prd"/>
</dbReference>
<dbReference type="Gene3D" id="3.40.390.30">
    <property type="entry name" value="Metalloproteases ('zincins'), catalytic domain"/>
    <property type="match status" value="1"/>
</dbReference>
<gene>
    <name evidence="8" type="ORF">METZ01_LOCUS74465</name>
</gene>
<comment type="cofactor">
    <cofactor evidence="1">
        <name>Zn(2+)</name>
        <dbReference type="ChEBI" id="CHEBI:29105"/>
    </cofactor>
</comment>
<evidence type="ECO:0000256" key="4">
    <source>
        <dbReference type="ARBA" id="ARBA00022723"/>
    </source>
</evidence>
<dbReference type="GO" id="GO:0006364">
    <property type="term" value="P:rRNA processing"/>
    <property type="evidence" value="ECO:0007669"/>
    <property type="project" value="InterPro"/>
</dbReference>
<dbReference type="NCBIfam" id="TIGR00043">
    <property type="entry name" value="rRNA maturation RNase YbeY"/>
    <property type="match status" value="1"/>
</dbReference>
<comment type="similarity">
    <text evidence="2">Belongs to the endoribonuclease YbeY family.</text>
</comment>
<dbReference type="GO" id="GO:0004519">
    <property type="term" value="F:endonuclease activity"/>
    <property type="evidence" value="ECO:0007669"/>
    <property type="project" value="UniProtKB-KW"/>
</dbReference>
<evidence type="ECO:0000256" key="3">
    <source>
        <dbReference type="ARBA" id="ARBA00022722"/>
    </source>
</evidence>
<accession>A0A381U1I4</accession>
<organism evidence="8">
    <name type="scientific">marine metagenome</name>
    <dbReference type="NCBI Taxonomy" id="408172"/>
    <lineage>
        <taxon>unclassified sequences</taxon>
        <taxon>metagenomes</taxon>
        <taxon>ecological metagenomes</taxon>
    </lineage>
</organism>
<dbReference type="GO" id="GO:0046872">
    <property type="term" value="F:metal ion binding"/>
    <property type="evidence" value="ECO:0007669"/>
    <property type="project" value="UniProtKB-KW"/>
</dbReference>
<name>A0A381U1I4_9ZZZZ</name>
<keyword evidence="5" id="KW-0255">Endonuclease</keyword>
<keyword evidence="6" id="KW-0378">Hydrolase</keyword>
<proteinExistence type="inferred from homology"/>
<evidence type="ECO:0000256" key="6">
    <source>
        <dbReference type="ARBA" id="ARBA00022801"/>
    </source>
</evidence>
<evidence type="ECO:0000256" key="2">
    <source>
        <dbReference type="ARBA" id="ARBA00010875"/>
    </source>
</evidence>
<dbReference type="PANTHER" id="PTHR46986">
    <property type="entry name" value="ENDORIBONUCLEASE YBEY, CHLOROPLASTIC"/>
    <property type="match status" value="1"/>
</dbReference>
<keyword evidence="7" id="KW-0862">Zinc</keyword>
<dbReference type="EMBL" id="UINC01005482">
    <property type="protein sequence ID" value="SVA21611.1"/>
    <property type="molecule type" value="Genomic_DNA"/>
</dbReference>
<dbReference type="HAMAP" id="MF_00009">
    <property type="entry name" value="Endoribonucl_YbeY"/>
    <property type="match status" value="1"/>
</dbReference>
<keyword evidence="3" id="KW-0540">Nuclease</keyword>
<evidence type="ECO:0000256" key="7">
    <source>
        <dbReference type="ARBA" id="ARBA00022833"/>
    </source>
</evidence>
<protein>
    <submittedName>
        <fullName evidence="8">Uncharacterized protein</fullName>
    </submittedName>
</protein>
<evidence type="ECO:0000256" key="5">
    <source>
        <dbReference type="ARBA" id="ARBA00022759"/>
    </source>
</evidence>
<keyword evidence="4" id="KW-0479">Metal-binding</keyword>
<evidence type="ECO:0000313" key="8">
    <source>
        <dbReference type="EMBL" id="SVA21611.1"/>
    </source>
</evidence>
<dbReference type="AlphaFoldDB" id="A0A381U1I4"/>
<dbReference type="Pfam" id="PF02130">
    <property type="entry name" value="YbeY"/>
    <property type="match status" value="1"/>
</dbReference>
<dbReference type="SUPFAM" id="SSF55486">
    <property type="entry name" value="Metalloproteases ('zincins'), catalytic domain"/>
    <property type="match status" value="1"/>
</dbReference>